<feature type="transmembrane region" description="Helical" evidence="1">
    <location>
        <begin position="298"/>
        <end position="316"/>
    </location>
</feature>
<evidence type="ECO:0000256" key="1">
    <source>
        <dbReference type="SAM" id="Phobius"/>
    </source>
</evidence>
<evidence type="ECO:0000313" key="3">
    <source>
        <dbReference type="EMBL" id="SHN60603.1"/>
    </source>
</evidence>
<dbReference type="RefSeq" id="WP_197685898.1">
    <property type="nucleotide sequence ID" value="NZ_LT670849.1"/>
</dbReference>
<proteinExistence type="predicted"/>
<evidence type="ECO:0000259" key="2">
    <source>
        <dbReference type="Pfam" id="PF01757"/>
    </source>
</evidence>
<dbReference type="PANTHER" id="PTHR23028:SF53">
    <property type="entry name" value="ACYL_TRANSF_3 DOMAIN-CONTAINING PROTEIN"/>
    <property type="match status" value="1"/>
</dbReference>
<gene>
    <name evidence="3" type="ORF">SAMN05444170_0018</name>
</gene>
<keyword evidence="1" id="KW-0472">Membrane</keyword>
<name>A0A1M7SPZ7_9BRAD</name>
<sequence length="361" mass="40382">MITEYPSDKSTIPSLDGLRAVSILIVLVSHAGYGIVVPGGLGVTIFFFLSGYLITTLLMDERKRTGQIHIGKFYLRRIFRLFPPLVVTLVIAYSLVILGRLDGGISWAAILAQLLYFANYYGLFFDSGNTTAAGTGILWSLAVEEHFYMIYPAALTGLLALELSTRRIVLVLAMTCLAVLAWRMYLAGLPNFVTERTYYSSDTRVDSIVFGCILGLAANPRSAKPGMSNPFLEAKPATLLFSAAVVMAVTLAWRDTYFRETFRYSLQGLALMPIFYYAIKCAANFPFTLLNHPWVARIGVYSYAMYLVHYVVINVIEKNAPWLATIKPLLVLVTFAIAAVYAAILDIYVDAYFRRLRKRFR</sequence>
<feature type="transmembrane region" description="Helical" evidence="1">
    <location>
        <begin position="237"/>
        <end position="254"/>
    </location>
</feature>
<feature type="transmembrane region" description="Helical" evidence="1">
    <location>
        <begin position="167"/>
        <end position="186"/>
    </location>
</feature>
<keyword evidence="4" id="KW-1185">Reference proteome</keyword>
<dbReference type="GO" id="GO:0016020">
    <property type="term" value="C:membrane"/>
    <property type="evidence" value="ECO:0007669"/>
    <property type="project" value="TreeGrafter"/>
</dbReference>
<feature type="transmembrane region" description="Helical" evidence="1">
    <location>
        <begin position="105"/>
        <end position="125"/>
    </location>
</feature>
<feature type="transmembrane region" description="Helical" evidence="1">
    <location>
        <begin position="81"/>
        <end position="99"/>
    </location>
</feature>
<keyword evidence="1" id="KW-0812">Transmembrane</keyword>
<accession>A0A1M7SPZ7</accession>
<organism evidence="3 4">
    <name type="scientific">Bradyrhizobium erythrophlei</name>
    <dbReference type="NCBI Taxonomy" id="1437360"/>
    <lineage>
        <taxon>Bacteria</taxon>
        <taxon>Pseudomonadati</taxon>
        <taxon>Pseudomonadota</taxon>
        <taxon>Alphaproteobacteria</taxon>
        <taxon>Hyphomicrobiales</taxon>
        <taxon>Nitrobacteraceae</taxon>
        <taxon>Bradyrhizobium</taxon>
    </lineage>
</organism>
<keyword evidence="3" id="KW-0378">Hydrolase</keyword>
<keyword evidence="3" id="KW-0808">Transferase</keyword>
<dbReference type="Proteomes" id="UP000184096">
    <property type="component" value="Chromosome I"/>
</dbReference>
<keyword evidence="3" id="KW-0012">Acyltransferase</keyword>
<evidence type="ECO:0000313" key="4">
    <source>
        <dbReference type="Proteomes" id="UP000184096"/>
    </source>
</evidence>
<dbReference type="InterPro" id="IPR050879">
    <property type="entry name" value="Acyltransferase_3"/>
</dbReference>
<dbReference type="PANTHER" id="PTHR23028">
    <property type="entry name" value="ACETYLTRANSFERASE"/>
    <property type="match status" value="1"/>
</dbReference>
<dbReference type="EMBL" id="LT670849">
    <property type="protein sequence ID" value="SHN60603.1"/>
    <property type="molecule type" value="Genomic_DNA"/>
</dbReference>
<dbReference type="AlphaFoldDB" id="A0A1M7SPZ7"/>
<reference evidence="4" key="1">
    <citation type="submission" date="2016-11" db="EMBL/GenBank/DDBJ databases">
        <authorList>
            <person name="Varghese N."/>
            <person name="Submissions S."/>
        </authorList>
    </citation>
    <scope>NUCLEOTIDE SEQUENCE [LARGE SCALE GENOMIC DNA]</scope>
    <source>
        <strain evidence="4">GAS401</strain>
    </source>
</reference>
<feature type="transmembrane region" description="Helical" evidence="1">
    <location>
        <begin position="41"/>
        <end position="60"/>
    </location>
</feature>
<dbReference type="Pfam" id="PF01757">
    <property type="entry name" value="Acyl_transf_3"/>
    <property type="match status" value="1"/>
</dbReference>
<dbReference type="GO" id="GO:0009103">
    <property type="term" value="P:lipopolysaccharide biosynthetic process"/>
    <property type="evidence" value="ECO:0007669"/>
    <property type="project" value="TreeGrafter"/>
</dbReference>
<feature type="transmembrane region" description="Helical" evidence="1">
    <location>
        <begin position="328"/>
        <end position="349"/>
    </location>
</feature>
<keyword evidence="1" id="KW-1133">Transmembrane helix</keyword>
<dbReference type="GO" id="GO:0016747">
    <property type="term" value="F:acyltransferase activity, transferring groups other than amino-acyl groups"/>
    <property type="evidence" value="ECO:0007669"/>
    <property type="project" value="InterPro"/>
</dbReference>
<protein>
    <submittedName>
        <fullName evidence="3">Peptidoglycan/LPS O-acetylase OafA/YrhL, contains acyltransferase and SGNH-hydrolase domains</fullName>
    </submittedName>
</protein>
<feature type="domain" description="Acyltransferase 3" evidence="2">
    <location>
        <begin position="13"/>
        <end position="344"/>
    </location>
</feature>
<dbReference type="InterPro" id="IPR002656">
    <property type="entry name" value="Acyl_transf_3_dom"/>
</dbReference>
<dbReference type="GO" id="GO:0016787">
    <property type="term" value="F:hydrolase activity"/>
    <property type="evidence" value="ECO:0007669"/>
    <property type="project" value="UniProtKB-KW"/>
</dbReference>